<evidence type="ECO:0000256" key="2">
    <source>
        <dbReference type="ARBA" id="ARBA00017682"/>
    </source>
</evidence>
<dbReference type="GO" id="GO:0000785">
    <property type="term" value="C:chromatin"/>
    <property type="evidence" value="ECO:0000318"/>
    <property type="project" value="GO_Central"/>
</dbReference>
<sequence>GPPLAGKRKKAILLARKPGRWRETGGGAAEGVARVPRGAPRGGSCDVPPSAPGQRGFPLAGRCARGGALGEGRGAGRAVRAGRCAGRCAGAGAAEPWGPPPLPGAAPAARSAPETRLPPPGRAFGRRFPFSCGSAGPRRLAELGPVSAALRCPPPPPPAPGAAPPSPSPRGDEADPRGGGRYAPDRQAEGGRAAAGCALPGLRPRGRRRRRRLLPAGAGARAVPAAGGRAQIFDFSNNYWELRRCRPKLKKLKKLLMENTYEGPDSQKEKDSNHSKYTTEDLLDQIQASEEEIMTQLQVLNACEIEGYWRILDFDYEMKLLNHVTQLVDSESWSFDKVPLNPCLQELGPLEPEEMIEHCLKCYGKKYIEEGEVYFELSADKICRATAQMLLQNAVKFNLAEFQEVWQQSVPEGMITSLDQLKGLALVDRHSRPEIIFLLKVDDLPEDNQERFNSLFSLREKWTEEDIAPYIQDLCGEKQTIGALLTKYSRSSIQNGVKVYNSRRPIS</sequence>
<reference evidence="5" key="3">
    <citation type="submission" date="2025-09" db="UniProtKB">
        <authorList>
            <consortium name="Ensembl"/>
        </authorList>
    </citation>
    <scope>IDENTIFICATION</scope>
    <source>
        <strain evidence="5">Boxer</strain>
    </source>
</reference>
<dbReference type="GO" id="GO:0006275">
    <property type="term" value="P:regulation of DNA replication"/>
    <property type="evidence" value="ECO:0007669"/>
    <property type="project" value="Ensembl"/>
</dbReference>
<dbReference type="FunCoup" id="A0A8I3N1Q3">
    <property type="interactions" value="1602"/>
</dbReference>
<feature type="region of interest" description="Disordered" evidence="4">
    <location>
        <begin position="147"/>
        <end position="210"/>
    </location>
</feature>
<dbReference type="GO" id="GO:0017116">
    <property type="term" value="F:single-stranded DNA helicase activity"/>
    <property type="evidence" value="ECO:0007669"/>
    <property type="project" value="Ensembl"/>
</dbReference>
<name>A0A8I3N1Q3_CANLF</name>
<dbReference type="PANTHER" id="PTHR13395:SF6">
    <property type="entry name" value="SISTER CHROMATID COHESION PROTEIN DCC1"/>
    <property type="match status" value="1"/>
</dbReference>
<dbReference type="GO" id="GO:0034088">
    <property type="term" value="P:maintenance of mitotic sister chromatid cohesion"/>
    <property type="evidence" value="ECO:0000318"/>
    <property type="project" value="GO_Central"/>
</dbReference>
<comment type="similarity">
    <text evidence="1">Belongs to the DCC1 family.</text>
</comment>
<reference evidence="5" key="1">
    <citation type="submission" date="2020-03" db="EMBL/GenBank/DDBJ databases">
        <title>Long-read based genome assembly of a Labrador retriever dog.</title>
        <authorList>
            <person name="Eory L."/>
            <person name="Zhang W."/>
            <person name="Schoenebeck J."/>
        </authorList>
    </citation>
    <scope>NUCLEOTIDE SEQUENCE [LARGE SCALE GENOMIC DNA]</scope>
    <source>
        <strain evidence="5">Labrador retriever</strain>
    </source>
</reference>
<dbReference type="GeneTree" id="ENSGT00390000017400"/>
<organism evidence="5 6">
    <name type="scientific">Canis lupus familiaris</name>
    <name type="common">Dog</name>
    <name type="synonym">Canis familiaris</name>
    <dbReference type="NCBI Taxonomy" id="9615"/>
    <lineage>
        <taxon>Eukaryota</taxon>
        <taxon>Metazoa</taxon>
        <taxon>Chordata</taxon>
        <taxon>Craniata</taxon>
        <taxon>Vertebrata</taxon>
        <taxon>Euteleostomi</taxon>
        <taxon>Mammalia</taxon>
        <taxon>Eutheria</taxon>
        <taxon>Laurasiatheria</taxon>
        <taxon>Carnivora</taxon>
        <taxon>Caniformia</taxon>
        <taxon>Canidae</taxon>
        <taxon>Canis</taxon>
    </lineage>
</organism>
<gene>
    <name evidence="5" type="primary">DSCC1</name>
</gene>
<dbReference type="Reactome" id="R-CFA-174411">
    <property type="pathway name" value="Polymerase switching on the C-strand of the telomere"/>
</dbReference>
<accession>A0A8I3N1Q3</accession>
<dbReference type="OrthoDB" id="5199543at2759"/>
<evidence type="ECO:0000313" key="6">
    <source>
        <dbReference type="Proteomes" id="UP000805418"/>
    </source>
</evidence>
<dbReference type="InterPro" id="IPR019128">
    <property type="entry name" value="Dcc1"/>
</dbReference>
<dbReference type="PANTHER" id="PTHR13395">
    <property type="entry name" value="SISTER CHROMATID COHESION PROTEIN DCC1-RELATED"/>
    <property type="match status" value="1"/>
</dbReference>
<dbReference type="Ensembl" id="ENSCAFT00845012547.1">
    <property type="protein sequence ID" value="ENSCAFP00845009801.1"/>
    <property type="gene ID" value="ENSCAFG00845007041.1"/>
</dbReference>
<dbReference type="GO" id="GO:0006260">
    <property type="term" value="P:DNA replication"/>
    <property type="evidence" value="ECO:0007669"/>
    <property type="project" value="UniProtKB-KW"/>
</dbReference>
<dbReference type="Pfam" id="PF09724">
    <property type="entry name" value="Dcc1"/>
    <property type="match status" value="1"/>
</dbReference>
<keyword evidence="3" id="KW-0235">DNA replication</keyword>
<proteinExistence type="inferred from homology"/>
<dbReference type="AlphaFoldDB" id="A0A8I3N1Q3"/>
<dbReference type="GO" id="GO:0005654">
    <property type="term" value="C:nucleoplasm"/>
    <property type="evidence" value="ECO:0007669"/>
    <property type="project" value="Ensembl"/>
</dbReference>
<evidence type="ECO:0000256" key="1">
    <source>
        <dbReference type="ARBA" id="ARBA00007017"/>
    </source>
</evidence>
<feature type="compositionally biased region" description="Pro residues" evidence="4">
    <location>
        <begin position="152"/>
        <end position="168"/>
    </location>
</feature>
<reference evidence="5" key="2">
    <citation type="submission" date="2025-08" db="UniProtKB">
        <authorList>
            <consortium name="Ensembl"/>
        </authorList>
    </citation>
    <scope>IDENTIFICATION</scope>
    <source>
        <strain evidence="5">Boxer</strain>
    </source>
</reference>
<evidence type="ECO:0000256" key="4">
    <source>
        <dbReference type="SAM" id="MobiDB-lite"/>
    </source>
</evidence>
<feature type="region of interest" description="Disordered" evidence="4">
    <location>
        <begin position="91"/>
        <end position="124"/>
    </location>
</feature>
<keyword evidence="6" id="KW-1185">Reference proteome</keyword>
<dbReference type="Proteomes" id="UP000805418">
    <property type="component" value="Chromosome 13"/>
</dbReference>
<feature type="compositionally biased region" description="Basic and acidic residues" evidence="4">
    <location>
        <begin position="170"/>
        <end position="189"/>
    </location>
</feature>
<dbReference type="GO" id="GO:0000775">
    <property type="term" value="C:chromosome, centromeric region"/>
    <property type="evidence" value="ECO:0000318"/>
    <property type="project" value="GO_Central"/>
</dbReference>
<protein>
    <recommendedName>
        <fullName evidence="2">Sister chromatid cohesion protein DCC1</fullName>
    </recommendedName>
</protein>
<dbReference type="GO" id="GO:0003689">
    <property type="term" value="F:DNA clamp loader activity"/>
    <property type="evidence" value="ECO:0007669"/>
    <property type="project" value="Ensembl"/>
</dbReference>
<dbReference type="GO" id="GO:0031390">
    <property type="term" value="C:Ctf18 RFC-like complex"/>
    <property type="evidence" value="ECO:0000318"/>
    <property type="project" value="GO_Central"/>
</dbReference>
<evidence type="ECO:0000313" key="5">
    <source>
        <dbReference type="Ensembl" id="ENSCAFP00845009801.1"/>
    </source>
</evidence>
<evidence type="ECO:0000256" key="3">
    <source>
        <dbReference type="ARBA" id="ARBA00022705"/>
    </source>
</evidence>
<feature type="region of interest" description="Disordered" evidence="4">
    <location>
        <begin position="21"/>
        <end position="56"/>
    </location>
</feature>